<accession>A0ABW4ZSS8</accession>
<reference evidence="3" key="1">
    <citation type="journal article" date="2019" name="Int. J. Syst. Evol. Microbiol.">
        <title>The Global Catalogue of Microorganisms (GCM) 10K type strain sequencing project: providing services to taxonomists for standard genome sequencing and annotation.</title>
        <authorList>
            <consortium name="The Broad Institute Genomics Platform"/>
            <consortium name="The Broad Institute Genome Sequencing Center for Infectious Disease"/>
            <person name="Wu L."/>
            <person name="Ma J."/>
        </authorList>
    </citation>
    <scope>NUCLEOTIDE SEQUENCE [LARGE SCALE GENOMIC DNA]</scope>
    <source>
        <strain evidence="3">KCTC 42217</strain>
    </source>
</reference>
<dbReference type="Proteomes" id="UP001597387">
    <property type="component" value="Unassembled WGS sequence"/>
</dbReference>
<keyword evidence="1" id="KW-0732">Signal</keyword>
<feature type="signal peptide" evidence="1">
    <location>
        <begin position="1"/>
        <end position="21"/>
    </location>
</feature>
<protein>
    <submittedName>
        <fullName evidence="2">Uncharacterized protein</fullName>
    </submittedName>
</protein>
<dbReference type="RefSeq" id="WP_255901570.1">
    <property type="nucleotide sequence ID" value="NZ_JAFMZO010000002.1"/>
</dbReference>
<proteinExistence type="predicted"/>
<evidence type="ECO:0000256" key="1">
    <source>
        <dbReference type="SAM" id="SignalP"/>
    </source>
</evidence>
<name>A0ABW4ZSS8_9SPHI</name>
<gene>
    <name evidence="2" type="ORF">ACFSJU_19430</name>
</gene>
<keyword evidence="3" id="KW-1185">Reference proteome</keyword>
<evidence type="ECO:0000313" key="3">
    <source>
        <dbReference type="Proteomes" id="UP001597387"/>
    </source>
</evidence>
<dbReference type="EMBL" id="JBHUHZ010000006">
    <property type="protein sequence ID" value="MFD2164587.1"/>
    <property type="molecule type" value="Genomic_DNA"/>
</dbReference>
<organism evidence="2 3">
    <name type="scientific">Paradesertivirga mongoliensis</name>
    <dbReference type="NCBI Taxonomy" id="2100740"/>
    <lineage>
        <taxon>Bacteria</taxon>
        <taxon>Pseudomonadati</taxon>
        <taxon>Bacteroidota</taxon>
        <taxon>Sphingobacteriia</taxon>
        <taxon>Sphingobacteriales</taxon>
        <taxon>Sphingobacteriaceae</taxon>
        <taxon>Paradesertivirga</taxon>
    </lineage>
</organism>
<feature type="chain" id="PRO_5046165666" evidence="1">
    <location>
        <begin position="22"/>
        <end position="143"/>
    </location>
</feature>
<comment type="caution">
    <text evidence="2">The sequence shown here is derived from an EMBL/GenBank/DDBJ whole genome shotgun (WGS) entry which is preliminary data.</text>
</comment>
<evidence type="ECO:0000313" key="2">
    <source>
        <dbReference type="EMBL" id="MFD2164587.1"/>
    </source>
</evidence>
<sequence length="143" mass="15189">MKKILLLFVAIAGLMLQTSHAQSGQSTFGTAGALTWSYNASTKMFSYQLTVYPPSAYTPDTCSDNGGDNSAFLILWDVSTNTQVSGSFDYIYNASTFPNGTTVYSGQIYVPGDVANIDINSGAWFLDGSCEALIGGSDSFGIQ</sequence>